<name>A0A0A8ZPK1_ARUDO</name>
<reference evidence="1" key="1">
    <citation type="submission" date="2014-09" db="EMBL/GenBank/DDBJ databases">
        <authorList>
            <person name="Magalhaes I.L.F."/>
            <person name="Oliveira U."/>
            <person name="Santos F.R."/>
            <person name="Vidigal T.H.D.A."/>
            <person name="Brescovit A.D."/>
            <person name="Santos A.J."/>
        </authorList>
    </citation>
    <scope>NUCLEOTIDE SEQUENCE</scope>
    <source>
        <tissue evidence="1">Shoot tissue taken approximately 20 cm above the soil surface</tissue>
    </source>
</reference>
<protein>
    <submittedName>
        <fullName evidence="1">Uncharacterized protein</fullName>
    </submittedName>
</protein>
<proteinExistence type="predicted"/>
<organism evidence="1">
    <name type="scientific">Arundo donax</name>
    <name type="common">Giant reed</name>
    <name type="synonym">Donax arundinaceus</name>
    <dbReference type="NCBI Taxonomy" id="35708"/>
    <lineage>
        <taxon>Eukaryota</taxon>
        <taxon>Viridiplantae</taxon>
        <taxon>Streptophyta</taxon>
        <taxon>Embryophyta</taxon>
        <taxon>Tracheophyta</taxon>
        <taxon>Spermatophyta</taxon>
        <taxon>Magnoliopsida</taxon>
        <taxon>Liliopsida</taxon>
        <taxon>Poales</taxon>
        <taxon>Poaceae</taxon>
        <taxon>PACMAD clade</taxon>
        <taxon>Arundinoideae</taxon>
        <taxon>Arundineae</taxon>
        <taxon>Arundo</taxon>
    </lineage>
</organism>
<dbReference type="EMBL" id="GBRH01256536">
    <property type="protein sequence ID" value="JAD41359.1"/>
    <property type="molecule type" value="Transcribed_RNA"/>
</dbReference>
<reference evidence="1" key="2">
    <citation type="journal article" date="2015" name="Data Brief">
        <title>Shoot transcriptome of the giant reed, Arundo donax.</title>
        <authorList>
            <person name="Barrero R.A."/>
            <person name="Guerrero F.D."/>
            <person name="Moolhuijzen P."/>
            <person name="Goolsby J.A."/>
            <person name="Tidwell J."/>
            <person name="Bellgard S.E."/>
            <person name="Bellgard M.I."/>
        </authorList>
    </citation>
    <scope>NUCLEOTIDE SEQUENCE</scope>
    <source>
        <tissue evidence="1">Shoot tissue taken approximately 20 cm above the soil surface</tissue>
    </source>
</reference>
<evidence type="ECO:0000313" key="1">
    <source>
        <dbReference type="EMBL" id="JAD41359.1"/>
    </source>
</evidence>
<accession>A0A0A8ZPK1</accession>
<sequence>MGTSPLPARN</sequence>